<reference evidence="1 2" key="1">
    <citation type="submission" date="2024-06" db="EMBL/GenBank/DDBJ databases">
        <title>Complete genome of Phlyctema vagabunda strain 19-DSS-EL-015.</title>
        <authorList>
            <person name="Fiorenzani C."/>
        </authorList>
    </citation>
    <scope>NUCLEOTIDE SEQUENCE [LARGE SCALE GENOMIC DNA]</scope>
    <source>
        <strain evidence="1 2">19-DSS-EL-015</strain>
    </source>
</reference>
<dbReference type="Proteomes" id="UP001629113">
    <property type="component" value="Unassembled WGS sequence"/>
</dbReference>
<dbReference type="EMBL" id="JBFCZG010000003">
    <property type="protein sequence ID" value="KAL3424646.1"/>
    <property type="molecule type" value="Genomic_DNA"/>
</dbReference>
<evidence type="ECO:0000313" key="1">
    <source>
        <dbReference type="EMBL" id="KAL3424646.1"/>
    </source>
</evidence>
<dbReference type="Pfam" id="PF16155">
    <property type="entry name" value="PnbB"/>
    <property type="match status" value="1"/>
</dbReference>
<sequence>MAAMETPSIIPNANQERLLDEISSFLRTVENLTPGKVLEDHLNHSYGPGTHYYDTFGSLVKQGLAEGWVANIEVQGRKYRRSRLCGPSERTSWFSVTTVFMDPSSTETQGEHEREKVLLGQYHKHPYGEINCVIPIDEGAELRGLAGWMGKGWPLLPSADDDEKRGSHHYPEARRGALVALFFLPAGRISYDAKPEDAKPDFV</sequence>
<gene>
    <name evidence="1" type="ORF">PVAG01_03927</name>
</gene>
<dbReference type="GO" id="GO:0016829">
    <property type="term" value="F:lyase activity"/>
    <property type="evidence" value="ECO:0007669"/>
    <property type="project" value="UniProtKB-KW"/>
</dbReference>
<dbReference type="InterPro" id="IPR032345">
    <property type="entry name" value="PnbB"/>
</dbReference>
<evidence type="ECO:0000313" key="2">
    <source>
        <dbReference type="Proteomes" id="UP001629113"/>
    </source>
</evidence>
<protein>
    <submittedName>
        <fullName evidence="1">p-hydroxylaminobenzoate lyase</fullName>
    </submittedName>
</protein>
<proteinExistence type="predicted"/>
<keyword evidence="1" id="KW-0456">Lyase</keyword>
<organism evidence="1 2">
    <name type="scientific">Phlyctema vagabunda</name>
    <dbReference type="NCBI Taxonomy" id="108571"/>
    <lineage>
        <taxon>Eukaryota</taxon>
        <taxon>Fungi</taxon>
        <taxon>Dikarya</taxon>
        <taxon>Ascomycota</taxon>
        <taxon>Pezizomycotina</taxon>
        <taxon>Leotiomycetes</taxon>
        <taxon>Helotiales</taxon>
        <taxon>Dermateaceae</taxon>
        <taxon>Phlyctema</taxon>
    </lineage>
</organism>
<comment type="caution">
    <text evidence="1">The sequence shown here is derived from an EMBL/GenBank/DDBJ whole genome shotgun (WGS) entry which is preliminary data.</text>
</comment>
<accession>A0ABR4PMT7</accession>
<name>A0ABR4PMT7_9HELO</name>
<keyword evidence="2" id="KW-1185">Reference proteome</keyword>